<evidence type="ECO:0008006" key="4">
    <source>
        <dbReference type="Google" id="ProtNLM"/>
    </source>
</evidence>
<keyword evidence="1" id="KW-0732">Signal</keyword>
<dbReference type="Proteomes" id="UP000798046">
    <property type="component" value="Unassembled WGS sequence"/>
</dbReference>
<comment type="caution">
    <text evidence="2">The sequence shown here is derived from an EMBL/GenBank/DDBJ whole genome shotgun (WGS) entry which is preliminary data.</text>
</comment>
<organism evidence="2 3">
    <name type="scientific">Oryzomonas sagensis</name>
    <dbReference type="NCBI Taxonomy" id="2603857"/>
    <lineage>
        <taxon>Bacteria</taxon>
        <taxon>Pseudomonadati</taxon>
        <taxon>Thermodesulfobacteriota</taxon>
        <taxon>Desulfuromonadia</taxon>
        <taxon>Geobacterales</taxon>
        <taxon>Geobacteraceae</taxon>
        <taxon>Oryzomonas</taxon>
    </lineage>
</organism>
<dbReference type="EMBL" id="VZRA01000004">
    <property type="protein sequence ID" value="KAB0669026.1"/>
    <property type="molecule type" value="Genomic_DNA"/>
</dbReference>
<keyword evidence="3" id="KW-1185">Reference proteome</keyword>
<sequence>MSIFVWTLVITWLLAGCCAVTARAETETEAVGMVLGHDTVQIQATAQTPTPRPPWVPAYSSDDWRTEMRIYLAPVDSRKLLLMAEAAEAENKFDFRFQVRRWGGTAASKHAIYSLVFIF</sequence>
<gene>
    <name evidence="2" type="ORF">F6V30_14410</name>
</gene>
<feature type="chain" id="PRO_5047364164" description="Secreted protein" evidence="1">
    <location>
        <begin position="25"/>
        <end position="119"/>
    </location>
</feature>
<dbReference type="RefSeq" id="WP_151157657.1">
    <property type="nucleotide sequence ID" value="NZ_VZRA01000004.1"/>
</dbReference>
<protein>
    <recommendedName>
        <fullName evidence="4">Secreted protein</fullName>
    </recommendedName>
</protein>
<proteinExistence type="predicted"/>
<reference evidence="2 3" key="1">
    <citation type="journal article" date="2020" name="Microorganisms">
        <title>Description of Three Novel Members in the Family Geobacteraceae, Oryzomonas japonicum gen. nov., sp. nov., Oryzomonas sagensis sp. nov., and Oryzomonas ruber sp. nov.</title>
        <authorList>
            <person name="Xu Z."/>
            <person name="Masuda Y."/>
            <person name="Hayakawa C."/>
            <person name="Ushijima N."/>
            <person name="Kawano K."/>
            <person name="Shiratori Y."/>
            <person name="Senoo K."/>
            <person name="Itoh H."/>
        </authorList>
    </citation>
    <scope>NUCLEOTIDE SEQUENCE [LARGE SCALE GENOMIC DNA]</scope>
    <source>
        <strain evidence="2 3">Red100</strain>
    </source>
</reference>
<name>A0ABQ6TLG1_9BACT</name>
<evidence type="ECO:0000256" key="1">
    <source>
        <dbReference type="SAM" id="SignalP"/>
    </source>
</evidence>
<evidence type="ECO:0000313" key="3">
    <source>
        <dbReference type="Proteomes" id="UP000798046"/>
    </source>
</evidence>
<accession>A0ABQ6TLG1</accession>
<evidence type="ECO:0000313" key="2">
    <source>
        <dbReference type="EMBL" id="KAB0669026.1"/>
    </source>
</evidence>
<feature type="signal peptide" evidence="1">
    <location>
        <begin position="1"/>
        <end position="24"/>
    </location>
</feature>